<dbReference type="Gene3D" id="3.40.630.10">
    <property type="entry name" value="Zn peptidases"/>
    <property type="match status" value="1"/>
</dbReference>
<proteinExistence type="inferred from homology"/>
<feature type="chain" id="PRO_5009027205" description="Peptide hydrolase" evidence="3">
    <location>
        <begin position="25"/>
        <end position="407"/>
    </location>
</feature>
<dbReference type="OrthoDB" id="3907302at2759"/>
<dbReference type="PANTHER" id="PTHR12283">
    <property type="entry name" value="GLUTAMINYL-PEPTIDE CYCLOTRANSFERASE"/>
    <property type="match status" value="1"/>
</dbReference>
<dbReference type="GO" id="GO:0016603">
    <property type="term" value="F:glutaminyl-peptide cyclotransferase activity"/>
    <property type="evidence" value="ECO:0007669"/>
    <property type="project" value="InterPro"/>
</dbReference>
<dbReference type="AlphaFoldDB" id="A0A1E3HWV0"/>
<protein>
    <recommendedName>
        <fullName evidence="3">Peptide hydrolase</fullName>
        <ecNumber evidence="3">3.4.-.-</ecNumber>
    </recommendedName>
</protein>
<keyword evidence="3" id="KW-0862">Zinc</keyword>
<evidence type="ECO:0000256" key="1">
    <source>
        <dbReference type="ARBA" id="ARBA00022679"/>
    </source>
</evidence>
<dbReference type="InterPro" id="IPR040234">
    <property type="entry name" value="QC/QCL"/>
</dbReference>
<dbReference type="PANTHER" id="PTHR12283:SF6">
    <property type="entry name" value="GLUTAMINYL-PEPTIDE CYCLOTRANSFERASE-RELATED"/>
    <property type="match status" value="1"/>
</dbReference>
<dbReference type="STRING" id="1295533.A0A1E3HWV0"/>
<dbReference type="Proteomes" id="UP000094065">
    <property type="component" value="Unassembled WGS sequence"/>
</dbReference>
<feature type="domain" description="Peptidase M28" evidence="5">
    <location>
        <begin position="114"/>
        <end position="377"/>
    </location>
</feature>
<dbReference type="GO" id="GO:0008233">
    <property type="term" value="F:peptidase activity"/>
    <property type="evidence" value="ECO:0007669"/>
    <property type="project" value="UniProtKB-KW"/>
</dbReference>
<dbReference type="Pfam" id="PF04389">
    <property type="entry name" value="Peptidase_M28"/>
    <property type="match status" value="1"/>
</dbReference>
<reference evidence="6 7" key="1">
    <citation type="submission" date="2016-06" db="EMBL/GenBank/DDBJ databases">
        <title>Evolution of pathogenesis and genome organization in the Tremellales.</title>
        <authorList>
            <person name="Cuomo C."/>
            <person name="Litvintseva A."/>
            <person name="Heitman J."/>
            <person name="Chen Y."/>
            <person name="Sun S."/>
            <person name="Springer D."/>
            <person name="Dromer F."/>
            <person name="Young S."/>
            <person name="Zeng Q."/>
            <person name="Chapman S."/>
            <person name="Gujja S."/>
            <person name="Saif S."/>
            <person name="Birren B."/>
        </authorList>
    </citation>
    <scope>NUCLEOTIDE SEQUENCE [LARGE SCALE GENOMIC DNA]</scope>
    <source>
        <strain evidence="6 7">CBS 6039</strain>
    </source>
</reference>
<feature type="compositionally biased region" description="Basic and acidic residues" evidence="4">
    <location>
        <begin position="396"/>
        <end position="407"/>
    </location>
</feature>
<feature type="signal peptide" evidence="3">
    <location>
        <begin position="1"/>
        <end position="24"/>
    </location>
</feature>
<keyword evidence="1" id="KW-0808">Transferase</keyword>
<dbReference type="EMBL" id="AWGJ01000004">
    <property type="protein sequence ID" value="ODN80645.1"/>
    <property type="molecule type" value="Genomic_DNA"/>
</dbReference>
<evidence type="ECO:0000313" key="7">
    <source>
        <dbReference type="Proteomes" id="UP000094065"/>
    </source>
</evidence>
<dbReference type="CDD" id="cd03880">
    <property type="entry name" value="M28_QC_like"/>
    <property type="match status" value="1"/>
</dbReference>
<keyword evidence="7" id="KW-1185">Reference proteome</keyword>
<dbReference type="SUPFAM" id="SSF53187">
    <property type="entry name" value="Zn-dependent exopeptidases"/>
    <property type="match status" value="1"/>
</dbReference>
<keyword evidence="3" id="KW-0479">Metal-binding</keyword>
<sequence>MILLHSPPLLSILLLLLLSIAVFADTLPRNPLRARSLHTLSASEVQRITELDPPEWDSVSEGHLGKLLIPRASGSTNNTLVQEYISSVLTRLGWHEEKTPFTWGTPIGDVDFTNLVYTFNPDAPRKVVLAAHFDSKWFPDYPANQFIGATDSAAPCAMLLSLAEFLTPLLSARTSRISSLQPLSRPSDPSFDEEEAAETTVQLIFFDGEEAFHDWTDTDSIYGARFLAQDWAETFLPPEHPLSRRRLNPAPTTLQTIDHLILLDLLGHPETTLRSYYRETDWLFDGMAAVDKRLREAGLVEVEVVEKFKGRKGEWFIKQRGWPGAIGDDHVPFVDRGVSVLHLISAPFPPVWHTLADDASALSLPALRRWNRLLRVFMCEYLQLSPDDSTPDDGEGSNRARDDLVGS</sequence>
<evidence type="ECO:0000313" key="6">
    <source>
        <dbReference type="EMBL" id="ODN80645.1"/>
    </source>
</evidence>
<gene>
    <name evidence="6" type="ORF">L202_02826</name>
</gene>
<name>A0A1E3HWV0_9TREE</name>
<keyword evidence="3" id="KW-0645">Protease</keyword>
<evidence type="ECO:0000256" key="2">
    <source>
        <dbReference type="ARBA" id="ARBA00023315"/>
    </source>
</evidence>
<feature type="region of interest" description="Disordered" evidence="4">
    <location>
        <begin position="387"/>
        <end position="407"/>
    </location>
</feature>
<comment type="caution">
    <text evidence="6">The sequence shown here is derived from an EMBL/GenBank/DDBJ whole genome shotgun (WGS) entry which is preliminary data.</text>
</comment>
<comment type="similarity">
    <text evidence="3">Belongs to the peptidase M28 family.</text>
</comment>
<dbReference type="FunFam" id="3.40.630.10:FF:000081">
    <property type="entry name" value="Peptide hydrolase"/>
    <property type="match status" value="1"/>
</dbReference>
<keyword evidence="3" id="KW-0378">Hydrolase</keyword>
<dbReference type="EC" id="3.4.-.-" evidence="3"/>
<evidence type="ECO:0000256" key="4">
    <source>
        <dbReference type="SAM" id="MobiDB-lite"/>
    </source>
</evidence>
<dbReference type="RefSeq" id="XP_018995211.1">
    <property type="nucleotide sequence ID" value="XM_019136542.1"/>
</dbReference>
<keyword evidence="2" id="KW-0012">Acyltransferase</keyword>
<dbReference type="GeneID" id="30154135"/>
<organism evidence="6 7">
    <name type="scientific">Cryptococcus amylolentus CBS 6039</name>
    <dbReference type="NCBI Taxonomy" id="1295533"/>
    <lineage>
        <taxon>Eukaryota</taxon>
        <taxon>Fungi</taxon>
        <taxon>Dikarya</taxon>
        <taxon>Basidiomycota</taxon>
        <taxon>Agaricomycotina</taxon>
        <taxon>Tremellomycetes</taxon>
        <taxon>Tremellales</taxon>
        <taxon>Cryptococcaceae</taxon>
        <taxon>Cryptococcus</taxon>
    </lineage>
</organism>
<accession>A0A1E3HWV0</accession>
<evidence type="ECO:0000259" key="5">
    <source>
        <dbReference type="Pfam" id="PF04389"/>
    </source>
</evidence>
<dbReference type="InterPro" id="IPR037457">
    <property type="entry name" value="M28_QC"/>
</dbReference>
<dbReference type="GO" id="GO:0006508">
    <property type="term" value="P:proteolysis"/>
    <property type="evidence" value="ECO:0007669"/>
    <property type="project" value="UniProtKB-KW"/>
</dbReference>
<evidence type="ECO:0000256" key="3">
    <source>
        <dbReference type="RuleBase" id="RU361240"/>
    </source>
</evidence>
<keyword evidence="3" id="KW-0732">Signal</keyword>
<dbReference type="GO" id="GO:0008270">
    <property type="term" value="F:zinc ion binding"/>
    <property type="evidence" value="ECO:0007669"/>
    <property type="project" value="TreeGrafter"/>
</dbReference>
<dbReference type="InterPro" id="IPR007484">
    <property type="entry name" value="Peptidase_M28"/>
</dbReference>